<name>A0A4D6LD68_VIGUN</name>
<keyword evidence="2" id="KW-1185">Reference proteome</keyword>
<gene>
    <name evidence="1" type="ORF">DEO72_LG3g867</name>
</gene>
<sequence length="97" mass="10494">MAACARCFSVLHQVLFRRELVQGMLALHVVEAARICSMCKGGVHGCSNSCGFDSCWHGGCKCSGGRDWQDEESGGERWWLLVRSMADSGGLLLDEGA</sequence>
<dbReference type="AlphaFoldDB" id="A0A4D6LD68"/>
<dbReference type="EMBL" id="CP039347">
    <property type="protein sequence ID" value="QCD86346.1"/>
    <property type="molecule type" value="Genomic_DNA"/>
</dbReference>
<reference evidence="1 2" key="1">
    <citation type="submission" date="2019-04" db="EMBL/GenBank/DDBJ databases">
        <title>An improved genome assembly and genetic linkage map for asparagus bean, Vigna unguiculata ssp. sesquipedialis.</title>
        <authorList>
            <person name="Xia Q."/>
            <person name="Zhang R."/>
            <person name="Dong Y."/>
        </authorList>
    </citation>
    <scope>NUCLEOTIDE SEQUENCE [LARGE SCALE GENOMIC DNA]</scope>
    <source>
        <tissue evidence="1">Leaf</tissue>
    </source>
</reference>
<proteinExistence type="predicted"/>
<dbReference type="Proteomes" id="UP000501690">
    <property type="component" value="Linkage Group LG3"/>
</dbReference>
<organism evidence="1 2">
    <name type="scientific">Vigna unguiculata</name>
    <name type="common">Cowpea</name>
    <dbReference type="NCBI Taxonomy" id="3917"/>
    <lineage>
        <taxon>Eukaryota</taxon>
        <taxon>Viridiplantae</taxon>
        <taxon>Streptophyta</taxon>
        <taxon>Embryophyta</taxon>
        <taxon>Tracheophyta</taxon>
        <taxon>Spermatophyta</taxon>
        <taxon>Magnoliopsida</taxon>
        <taxon>eudicotyledons</taxon>
        <taxon>Gunneridae</taxon>
        <taxon>Pentapetalae</taxon>
        <taxon>rosids</taxon>
        <taxon>fabids</taxon>
        <taxon>Fabales</taxon>
        <taxon>Fabaceae</taxon>
        <taxon>Papilionoideae</taxon>
        <taxon>50 kb inversion clade</taxon>
        <taxon>NPAAA clade</taxon>
        <taxon>indigoferoid/millettioid clade</taxon>
        <taxon>Phaseoleae</taxon>
        <taxon>Vigna</taxon>
    </lineage>
</organism>
<evidence type="ECO:0000313" key="1">
    <source>
        <dbReference type="EMBL" id="QCD86346.1"/>
    </source>
</evidence>
<protein>
    <submittedName>
        <fullName evidence="1">Uncharacterized protein</fullName>
    </submittedName>
</protein>
<accession>A0A4D6LD68</accession>
<evidence type="ECO:0000313" key="2">
    <source>
        <dbReference type="Proteomes" id="UP000501690"/>
    </source>
</evidence>